<proteinExistence type="predicted"/>
<protein>
    <submittedName>
        <fullName evidence="1">Uncharacterized protein</fullName>
    </submittedName>
</protein>
<gene>
    <name evidence="1" type="ORF">NIES4072_55420</name>
</gene>
<name>A0A2R5G049_NOSCO</name>
<dbReference type="RefSeq" id="WP_181374154.1">
    <property type="nucleotide sequence ID" value="NZ_BDUD01000001.1"/>
</dbReference>
<comment type="caution">
    <text evidence="1">The sequence shown here is derived from an EMBL/GenBank/DDBJ whole genome shotgun (WGS) entry which is preliminary data.</text>
</comment>
<accession>A0A2R5G049</accession>
<organism evidence="1 2">
    <name type="scientific">Nostoc commune NIES-4072</name>
    <dbReference type="NCBI Taxonomy" id="2005467"/>
    <lineage>
        <taxon>Bacteria</taxon>
        <taxon>Bacillati</taxon>
        <taxon>Cyanobacteriota</taxon>
        <taxon>Cyanophyceae</taxon>
        <taxon>Nostocales</taxon>
        <taxon>Nostocaceae</taxon>
        <taxon>Nostoc</taxon>
    </lineage>
</organism>
<evidence type="ECO:0000313" key="1">
    <source>
        <dbReference type="EMBL" id="GBG21853.1"/>
    </source>
</evidence>
<reference evidence="1 2" key="1">
    <citation type="submission" date="2017-06" db="EMBL/GenBank/DDBJ databases">
        <title>Genome sequencing of cyanobaciteial culture collection at National Institute for Environmental Studies (NIES).</title>
        <authorList>
            <person name="Hirose Y."/>
            <person name="Shimura Y."/>
            <person name="Fujisawa T."/>
            <person name="Nakamura Y."/>
            <person name="Kawachi M."/>
        </authorList>
    </citation>
    <scope>NUCLEOTIDE SEQUENCE [LARGE SCALE GENOMIC DNA]</scope>
    <source>
        <strain evidence="1 2">NIES-4072</strain>
    </source>
</reference>
<dbReference type="EMBL" id="BDUD01000001">
    <property type="protein sequence ID" value="GBG21853.1"/>
    <property type="molecule type" value="Genomic_DNA"/>
</dbReference>
<dbReference type="Proteomes" id="UP000245124">
    <property type="component" value="Unassembled WGS sequence"/>
</dbReference>
<evidence type="ECO:0000313" key="2">
    <source>
        <dbReference type="Proteomes" id="UP000245124"/>
    </source>
</evidence>
<dbReference type="AlphaFoldDB" id="A0A2R5G049"/>
<sequence>MAKRDHFFKDFNKTKLEKHIQELLKNYDFNQEFESELISDLITEKHFNHK</sequence>
<keyword evidence="2" id="KW-1185">Reference proteome</keyword>